<proteinExistence type="predicted"/>
<name>A0A7Z2JJX1_9BURK</name>
<dbReference type="AlphaFoldDB" id="A0A7Z2JJX1"/>
<accession>A0A7Z2JJX1</accession>
<organism evidence="2 3">
    <name type="scientific">Paraburkholderia acidisoli</name>
    <dbReference type="NCBI Taxonomy" id="2571748"/>
    <lineage>
        <taxon>Bacteria</taxon>
        <taxon>Pseudomonadati</taxon>
        <taxon>Pseudomonadota</taxon>
        <taxon>Betaproteobacteria</taxon>
        <taxon>Burkholderiales</taxon>
        <taxon>Burkholderiaceae</taxon>
        <taxon>Paraburkholderia</taxon>
    </lineage>
</organism>
<dbReference type="KEGG" id="pacs:FAZ98_28605"/>
<dbReference type="EMBL" id="CP046916">
    <property type="protein sequence ID" value="QGZ65810.1"/>
    <property type="molecule type" value="Genomic_DNA"/>
</dbReference>
<feature type="compositionally biased region" description="Low complexity" evidence="1">
    <location>
        <begin position="52"/>
        <end position="78"/>
    </location>
</feature>
<dbReference type="Proteomes" id="UP000433577">
    <property type="component" value="Chromosome 4"/>
</dbReference>
<reference evidence="2 3" key="1">
    <citation type="submission" date="2019-12" db="EMBL/GenBank/DDBJ databases">
        <title>Paraburkholderia acidiphila 7Q-K02 sp. nov and Paraburkholderia acidisoli DHF22 sp. nov., two strains isolated from forest soil.</title>
        <authorList>
            <person name="Gao Z."/>
            <person name="Qiu L."/>
        </authorList>
    </citation>
    <scope>NUCLEOTIDE SEQUENCE [LARGE SCALE GENOMIC DNA]</scope>
    <source>
        <strain evidence="2 3">DHF22</strain>
    </source>
</reference>
<evidence type="ECO:0000313" key="3">
    <source>
        <dbReference type="Proteomes" id="UP000433577"/>
    </source>
</evidence>
<feature type="region of interest" description="Disordered" evidence="1">
    <location>
        <begin position="27"/>
        <end position="78"/>
    </location>
</feature>
<dbReference type="RefSeq" id="WP_158956631.1">
    <property type="nucleotide sequence ID" value="NZ_CP046916.1"/>
</dbReference>
<evidence type="ECO:0000256" key="1">
    <source>
        <dbReference type="SAM" id="MobiDB-lite"/>
    </source>
</evidence>
<keyword evidence="3" id="KW-1185">Reference proteome</keyword>
<protein>
    <submittedName>
        <fullName evidence="2">Uncharacterized protein</fullName>
    </submittedName>
</protein>
<sequence>MMAPKAQCAKGAGWHDILVARGGLRASGYAPRPQARTPSIVDEARRAPPAPREATARPANLASACHARAAPAPSRAAP</sequence>
<evidence type="ECO:0000313" key="2">
    <source>
        <dbReference type="EMBL" id="QGZ65810.1"/>
    </source>
</evidence>
<gene>
    <name evidence="2" type="ORF">FAZ98_28605</name>
</gene>